<dbReference type="InterPro" id="IPR003599">
    <property type="entry name" value="Ig_sub"/>
</dbReference>
<keyword evidence="3" id="KW-1185">Reference proteome</keyword>
<evidence type="ECO:0000259" key="1">
    <source>
        <dbReference type="PROSITE" id="PS50835"/>
    </source>
</evidence>
<name>A0A8W8MGE4_MAGGI</name>
<dbReference type="SUPFAM" id="SSF48726">
    <property type="entry name" value="Immunoglobulin"/>
    <property type="match status" value="1"/>
</dbReference>
<dbReference type="InterPro" id="IPR013783">
    <property type="entry name" value="Ig-like_fold"/>
</dbReference>
<dbReference type="InterPro" id="IPR007110">
    <property type="entry name" value="Ig-like_dom"/>
</dbReference>
<evidence type="ECO:0000313" key="3">
    <source>
        <dbReference type="Proteomes" id="UP000005408"/>
    </source>
</evidence>
<accession>A0A8W8MGE4</accession>
<feature type="domain" description="Ig-like" evidence="1">
    <location>
        <begin position="20"/>
        <end position="125"/>
    </location>
</feature>
<proteinExistence type="predicted"/>
<dbReference type="InterPro" id="IPR036179">
    <property type="entry name" value="Ig-like_dom_sf"/>
</dbReference>
<sequence>MPGDSGFYMCVTDDFSTFYPAAVDVLPFPIYQEKLRYAAPGEQYRLVCDVPDIRSRIYWFKDGVPYASPRPNVMVDNDQGLIRDITFSAEGRSITLRRIRETDAGVYTCISQRTGDKYHKRSSLANQSIQSPTIHVAVSRYRSSVLWIKDGRPLDDRQGRLSFSNGNRQVIFRNIRGKTVETMLAFHRTEEYFISRLWMWSTGCLQLYHGTGTSRPPEQPKPQSSFQPGILQTKNGDMFELYCNLSASALRQPITWTKDDNYLLLSDTTDEKPTLLLPDAMDERPMLELPGCQGRCENPDKATWSWLYLVCDLPPTVEYNAPIRWYKNGAAYDIPNTGRVSLLKMAAFCSSQH</sequence>
<dbReference type="SMART" id="SM00409">
    <property type="entry name" value="IG"/>
    <property type="match status" value="1"/>
</dbReference>
<evidence type="ECO:0000313" key="2">
    <source>
        <dbReference type="EnsemblMetazoa" id="G32206.1:cds"/>
    </source>
</evidence>
<dbReference type="Gene3D" id="2.60.40.10">
    <property type="entry name" value="Immunoglobulins"/>
    <property type="match status" value="1"/>
</dbReference>
<dbReference type="Proteomes" id="UP000005408">
    <property type="component" value="Unassembled WGS sequence"/>
</dbReference>
<organism evidence="2 3">
    <name type="scientific">Magallana gigas</name>
    <name type="common">Pacific oyster</name>
    <name type="synonym">Crassostrea gigas</name>
    <dbReference type="NCBI Taxonomy" id="29159"/>
    <lineage>
        <taxon>Eukaryota</taxon>
        <taxon>Metazoa</taxon>
        <taxon>Spiralia</taxon>
        <taxon>Lophotrochozoa</taxon>
        <taxon>Mollusca</taxon>
        <taxon>Bivalvia</taxon>
        <taxon>Autobranchia</taxon>
        <taxon>Pteriomorphia</taxon>
        <taxon>Ostreida</taxon>
        <taxon>Ostreoidea</taxon>
        <taxon>Ostreidae</taxon>
        <taxon>Magallana</taxon>
    </lineage>
</organism>
<protein>
    <recommendedName>
        <fullName evidence="1">Ig-like domain-containing protein</fullName>
    </recommendedName>
</protein>
<reference evidence="2" key="1">
    <citation type="submission" date="2022-08" db="UniProtKB">
        <authorList>
            <consortium name="EnsemblMetazoa"/>
        </authorList>
    </citation>
    <scope>IDENTIFICATION</scope>
    <source>
        <strain evidence="2">05x7-T-G4-1.051#20</strain>
    </source>
</reference>
<dbReference type="EnsemblMetazoa" id="G32206.1">
    <property type="protein sequence ID" value="G32206.1:cds"/>
    <property type="gene ID" value="G32206"/>
</dbReference>
<dbReference type="PROSITE" id="PS50835">
    <property type="entry name" value="IG_LIKE"/>
    <property type="match status" value="1"/>
</dbReference>
<dbReference type="AlphaFoldDB" id="A0A8W8MGE4"/>